<evidence type="ECO:0000313" key="6">
    <source>
        <dbReference type="Proteomes" id="UP000593564"/>
    </source>
</evidence>
<keyword evidence="6" id="KW-1185">Reference proteome</keyword>
<dbReference type="InterPro" id="IPR056789">
    <property type="entry name" value="LRR_R13L1-DRL21"/>
</dbReference>
<dbReference type="PANTHER" id="PTHR36766:SF70">
    <property type="entry name" value="DISEASE RESISTANCE PROTEIN RGA4"/>
    <property type="match status" value="1"/>
</dbReference>
<evidence type="ECO:0008006" key="7">
    <source>
        <dbReference type="Google" id="ProtNLM"/>
    </source>
</evidence>
<dbReference type="InterPro" id="IPR027417">
    <property type="entry name" value="P-loop_NTPase"/>
</dbReference>
<accession>A0A7J7FVV4</accession>
<evidence type="ECO:0000259" key="3">
    <source>
        <dbReference type="Pfam" id="PF00931"/>
    </source>
</evidence>
<dbReference type="Pfam" id="PF25019">
    <property type="entry name" value="LRR_R13L1-DRL21"/>
    <property type="match status" value="1"/>
</dbReference>
<dbReference type="InterPro" id="IPR002182">
    <property type="entry name" value="NB-ARC"/>
</dbReference>
<comment type="caution">
    <text evidence="5">The sequence shown here is derived from an EMBL/GenBank/DDBJ whole genome shotgun (WGS) entry which is preliminary data.</text>
</comment>
<proteinExistence type="predicted"/>
<reference evidence="5 6" key="2">
    <citation type="submission" date="2020-07" db="EMBL/GenBank/DDBJ databases">
        <title>Genome assembly of wild tea tree DASZ reveals pedigree and selection history of tea varieties.</title>
        <authorList>
            <person name="Zhang W."/>
        </authorList>
    </citation>
    <scope>NUCLEOTIDE SEQUENCE [LARGE SCALE GENOMIC DNA]</scope>
    <source>
        <strain evidence="6">cv. G240</strain>
        <tissue evidence="5">Leaf</tissue>
    </source>
</reference>
<sequence>MAHKVKHINLLFDNLCKEANDIGLRPADQILNAASTSVEPRELNFRLTHPFVDDSQVVGRDGDVSTVIDMLIGSYDSGDDLSVIAIVGMGGMGKTTLAQLVYNNDKVVKHFGDQRMWICVSDDFIVESCKMHDLVHDLALDVSEGNCLALTSIASEANYHPEVKGREEAEKANISGKLNIHELGFHWVRVGSPSMVEDIASINHEDVLEGLKPHGNLKGLKLQNFEGKNFASWMMSGRDAQLLQNLVTIELSKCTRCEQVPPLGHLPHLEVIKMSGLSNLKRIGPEFYGCHSVVNHDHDNDGIINGSYSGAATATTTTEKAMAVVFPALRELHLEDMPNIEEWCGLGVSSSSPDTTMFFPLLEFELICKYNWAFSEKTRNTHRPYLIIEASGVSKWKNGVLLQAHIPSELDDSSMSKIGGFVNISVLPQIAMLQGLFYKEEFQVTCKKKPIIFLAGESMHNLACVNLDVNGSEGPLISSRYDFLY</sequence>
<dbReference type="AlphaFoldDB" id="A0A7J7FVV4"/>
<dbReference type="GO" id="GO:0006952">
    <property type="term" value="P:defense response"/>
    <property type="evidence" value="ECO:0007669"/>
    <property type="project" value="UniProtKB-KW"/>
</dbReference>
<gene>
    <name evidence="5" type="ORF">HYC85_028272</name>
</gene>
<dbReference type="SUPFAM" id="SSF52540">
    <property type="entry name" value="P-loop containing nucleoside triphosphate hydrolases"/>
    <property type="match status" value="1"/>
</dbReference>
<evidence type="ECO:0000259" key="4">
    <source>
        <dbReference type="Pfam" id="PF25019"/>
    </source>
</evidence>
<keyword evidence="2" id="KW-0611">Plant defense</keyword>
<organism evidence="5 6">
    <name type="scientific">Camellia sinensis</name>
    <name type="common">Tea plant</name>
    <name type="synonym">Thea sinensis</name>
    <dbReference type="NCBI Taxonomy" id="4442"/>
    <lineage>
        <taxon>Eukaryota</taxon>
        <taxon>Viridiplantae</taxon>
        <taxon>Streptophyta</taxon>
        <taxon>Embryophyta</taxon>
        <taxon>Tracheophyta</taxon>
        <taxon>Spermatophyta</taxon>
        <taxon>Magnoliopsida</taxon>
        <taxon>eudicotyledons</taxon>
        <taxon>Gunneridae</taxon>
        <taxon>Pentapetalae</taxon>
        <taxon>asterids</taxon>
        <taxon>Ericales</taxon>
        <taxon>Theaceae</taxon>
        <taxon>Camellia</taxon>
    </lineage>
</organism>
<protein>
    <recommendedName>
        <fullName evidence="7">NB-ARC domain-containing protein</fullName>
    </recommendedName>
</protein>
<dbReference type="Gene3D" id="3.40.50.300">
    <property type="entry name" value="P-loop containing nucleotide triphosphate hydrolases"/>
    <property type="match status" value="1"/>
</dbReference>
<name>A0A7J7FVV4_CAMSI</name>
<dbReference type="GO" id="GO:0043531">
    <property type="term" value="F:ADP binding"/>
    <property type="evidence" value="ECO:0007669"/>
    <property type="project" value="InterPro"/>
</dbReference>
<dbReference type="EMBL" id="JACBKZ010000014">
    <property type="protein sequence ID" value="KAF5932101.1"/>
    <property type="molecule type" value="Genomic_DNA"/>
</dbReference>
<dbReference type="Gene3D" id="3.80.10.10">
    <property type="entry name" value="Ribonuclease Inhibitor"/>
    <property type="match status" value="1"/>
</dbReference>
<evidence type="ECO:0000256" key="1">
    <source>
        <dbReference type="ARBA" id="ARBA00022614"/>
    </source>
</evidence>
<reference evidence="6" key="1">
    <citation type="journal article" date="2020" name="Nat. Commun.">
        <title>Genome assembly of wild tea tree DASZ reveals pedigree and selection history of tea varieties.</title>
        <authorList>
            <person name="Zhang W."/>
            <person name="Zhang Y."/>
            <person name="Qiu H."/>
            <person name="Guo Y."/>
            <person name="Wan H."/>
            <person name="Zhang X."/>
            <person name="Scossa F."/>
            <person name="Alseekh S."/>
            <person name="Zhang Q."/>
            <person name="Wang P."/>
            <person name="Xu L."/>
            <person name="Schmidt M.H."/>
            <person name="Jia X."/>
            <person name="Li D."/>
            <person name="Zhu A."/>
            <person name="Guo F."/>
            <person name="Chen W."/>
            <person name="Ni D."/>
            <person name="Usadel B."/>
            <person name="Fernie A.R."/>
            <person name="Wen W."/>
        </authorList>
    </citation>
    <scope>NUCLEOTIDE SEQUENCE [LARGE SCALE GENOMIC DNA]</scope>
    <source>
        <strain evidence="6">cv. G240</strain>
    </source>
</reference>
<dbReference type="Proteomes" id="UP000593564">
    <property type="component" value="Unassembled WGS sequence"/>
</dbReference>
<feature type="domain" description="R13L1/DRL21-like LRR repeat region" evidence="4">
    <location>
        <begin position="162"/>
        <end position="276"/>
    </location>
</feature>
<dbReference type="InterPro" id="IPR032675">
    <property type="entry name" value="LRR_dom_sf"/>
</dbReference>
<dbReference type="PANTHER" id="PTHR36766">
    <property type="entry name" value="PLANT BROAD-SPECTRUM MILDEW RESISTANCE PROTEIN RPW8"/>
    <property type="match status" value="1"/>
</dbReference>
<dbReference type="SUPFAM" id="SSF52058">
    <property type="entry name" value="L domain-like"/>
    <property type="match status" value="1"/>
</dbReference>
<evidence type="ECO:0000256" key="2">
    <source>
        <dbReference type="ARBA" id="ARBA00022821"/>
    </source>
</evidence>
<keyword evidence="1" id="KW-0433">Leucine-rich repeat</keyword>
<dbReference type="Pfam" id="PF00931">
    <property type="entry name" value="NB-ARC"/>
    <property type="match status" value="1"/>
</dbReference>
<evidence type="ECO:0000313" key="5">
    <source>
        <dbReference type="EMBL" id="KAF5932101.1"/>
    </source>
</evidence>
<feature type="domain" description="NB-ARC" evidence="3">
    <location>
        <begin position="68"/>
        <end position="138"/>
    </location>
</feature>